<dbReference type="EMBL" id="AMCI01009064">
    <property type="protein sequence ID" value="EJW90069.1"/>
    <property type="molecule type" value="Genomic_DNA"/>
</dbReference>
<evidence type="ECO:0000313" key="1">
    <source>
        <dbReference type="EMBL" id="EJW90069.1"/>
    </source>
</evidence>
<gene>
    <name evidence="1" type="ORF">EVA_21824</name>
</gene>
<accession>J9FRU6</accession>
<dbReference type="AlphaFoldDB" id="J9FRU6"/>
<proteinExistence type="predicted"/>
<protein>
    <submittedName>
        <fullName evidence="1">Uncharacterized protein</fullName>
    </submittedName>
</protein>
<reference evidence="1" key="1">
    <citation type="journal article" date="2012" name="PLoS ONE">
        <title>Gene sets for utilization of primary and secondary nutrition supplies in the distal gut of endangered iberian lynx.</title>
        <authorList>
            <person name="Alcaide M."/>
            <person name="Messina E."/>
            <person name="Richter M."/>
            <person name="Bargiela R."/>
            <person name="Peplies J."/>
            <person name="Huws S.A."/>
            <person name="Newbold C.J."/>
            <person name="Golyshin P.N."/>
            <person name="Simon M.A."/>
            <person name="Lopez G."/>
            <person name="Yakimov M.M."/>
            <person name="Ferrer M."/>
        </authorList>
    </citation>
    <scope>NUCLEOTIDE SEQUENCE</scope>
</reference>
<feature type="non-terminal residue" evidence="1">
    <location>
        <position position="1"/>
    </location>
</feature>
<organism evidence="1">
    <name type="scientific">gut metagenome</name>
    <dbReference type="NCBI Taxonomy" id="749906"/>
    <lineage>
        <taxon>unclassified sequences</taxon>
        <taxon>metagenomes</taxon>
        <taxon>organismal metagenomes</taxon>
    </lineage>
</organism>
<sequence>TISKWYKVSLLTVVLLNPDIIALL</sequence>
<name>J9FRU6_9ZZZZ</name>
<comment type="caution">
    <text evidence="1">The sequence shown here is derived from an EMBL/GenBank/DDBJ whole genome shotgun (WGS) entry which is preliminary data.</text>
</comment>